<accession>A0AB73SZK9</accession>
<dbReference type="EMBL" id="QGGY01000015">
    <property type="protein sequence ID" value="PWJ72920.1"/>
    <property type="molecule type" value="Genomic_DNA"/>
</dbReference>
<proteinExistence type="predicted"/>
<gene>
    <name evidence="1" type="ORF">C7383_11576</name>
</gene>
<reference evidence="1 2" key="1">
    <citation type="submission" date="2018-05" db="EMBL/GenBank/DDBJ databases">
        <authorList>
            <person name="Goeker M."/>
            <person name="Huntemann M."/>
            <person name="Clum A."/>
            <person name="Pillay M."/>
            <person name="Palaniappan K."/>
            <person name="Varghese N."/>
            <person name="Mikhailova N."/>
            <person name="Stamatis D."/>
            <person name="Reddy T."/>
            <person name="Daum C."/>
            <person name="Shapiro N."/>
            <person name="Ivanova N."/>
            <person name="Kyrpides N."/>
            <person name="Woyke T."/>
        </authorList>
    </citation>
    <scope>NUCLEOTIDE SEQUENCE [LARGE SCALE GENOMIC DNA]</scope>
    <source>
        <strain evidence="1 2">DSM 26524</strain>
    </source>
</reference>
<name>A0AB73SZK9_9FIRM</name>
<dbReference type="AlphaFoldDB" id="A0AB73SZK9"/>
<dbReference type="Proteomes" id="UP000245412">
    <property type="component" value="Unassembled WGS sequence"/>
</dbReference>
<evidence type="ECO:0000313" key="2">
    <source>
        <dbReference type="Proteomes" id="UP000245412"/>
    </source>
</evidence>
<protein>
    <submittedName>
        <fullName evidence="1">Uncharacterized protein</fullName>
    </submittedName>
</protein>
<comment type="caution">
    <text evidence="1">The sequence shown here is derived from an EMBL/GenBank/DDBJ whole genome shotgun (WGS) entry which is preliminary data.</text>
</comment>
<sequence length="78" mass="8704">MIENIGQGFVKIGVKQEELEESITGLQQLKPILQKQVFAGNGRNVRQGEEDAKELGKHFDTAIEAMTILLSGFPEYQN</sequence>
<keyword evidence="2" id="KW-1185">Reference proteome</keyword>
<evidence type="ECO:0000313" key="1">
    <source>
        <dbReference type="EMBL" id="PWJ72920.1"/>
    </source>
</evidence>
<dbReference type="RefSeq" id="WP_109748089.1">
    <property type="nucleotide sequence ID" value="NZ_JANKBI010000015.1"/>
</dbReference>
<organism evidence="1 2">
    <name type="scientific">Murimonas intestini</name>
    <dbReference type="NCBI Taxonomy" id="1337051"/>
    <lineage>
        <taxon>Bacteria</taxon>
        <taxon>Bacillati</taxon>
        <taxon>Bacillota</taxon>
        <taxon>Clostridia</taxon>
        <taxon>Lachnospirales</taxon>
        <taxon>Lachnospiraceae</taxon>
        <taxon>Murimonas</taxon>
    </lineage>
</organism>